<organism evidence="1">
    <name type="scientific">Fusobacterium animalis</name>
    <dbReference type="NCBI Taxonomy" id="76859"/>
    <lineage>
        <taxon>Bacteria</taxon>
        <taxon>Fusobacteriati</taxon>
        <taxon>Fusobacteriota</taxon>
        <taxon>Fusobacteriia</taxon>
        <taxon>Fusobacteriales</taxon>
        <taxon>Fusobacteriaceae</taxon>
        <taxon>Fusobacterium</taxon>
    </lineage>
</organism>
<dbReference type="OrthoDB" id="1629754at2"/>
<evidence type="ECO:0000313" key="2">
    <source>
        <dbReference type="Proteomes" id="UP000063147"/>
    </source>
</evidence>
<dbReference type="InterPro" id="IPR018755">
    <property type="entry name" value="Phage_Mu_Gp48"/>
</dbReference>
<dbReference type="PATRIC" id="fig|76859.3.peg.356"/>
<gene>
    <name evidence="1" type="ORF">RN98_01785</name>
</gene>
<evidence type="ECO:0000313" key="1">
    <source>
        <dbReference type="EMBL" id="ALF16983.1"/>
    </source>
</evidence>
<proteinExistence type="predicted"/>
<dbReference type="AlphaFoldDB" id="A0A0M3URV7"/>
<dbReference type="EMBL" id="CP012713">
    <property type="protein sequence ID" value="ALF16983.1"/>
    <property type="molecule type" value="Genomic_DNA"/>
</dbReference>
<dbReference type="RefSeq" id="WP_060675686.1">
    <property type="nucleotide sequence ID" value="NZ_CP012713.1"/>
</dbReference>
<accession>A0A0M3URV7</accession>
<name>A0A0M3URV7_9FUSO</name>
<dbReference type="Pfam" id="PF10076">
    <property type="entry name" value="Phage_Mu_Gp48"/>
    <property type="match status" value="1"/>
</dbReference>
<sequence>MSDRLIKKVSKTARNSLQKDLIRTLDLMCEYVKNDIQKYKELLFIAFFNEQQVANYERFMELDYKNGWSLQDRKDRIIYTLLAKNIFTPQVLKEQAKIFTNGEIEVVEDYGNYSFIIKFTSIVGIPPNLDNFKNFIYISKPAHLNFSIEFRYNTHNQVAYLLHNSLKLKTHKEIYDTRLYEDSEVVGKYHKHIEINNLKNDELKTKTHKEIYDERR</sequence>
<reference evidence="1 2" key="1">
    <citation type="submission" date="2015-09" db="EMBL/GenBank/DDBJ databases">
        <authorList>
            <person name="Jackson K.R."/>
            <person name="Lunt B.L."/>
            <person name="Fisher J.N.B."/>
            <person name="Gardner A.V."/>
            <person name="Bailey M.E."/>
            <person name="Deus L.M."/>
            <person name="Earl A.S."/>
            <person name="Gibby P.D."/>
            <person name="Hartmann K.A."/>
            <person name="Liu J.E."/>
            <person name="Manci A.M."/>
            <person name="Nielsen D.A."/>
            <person name="Solomon M.B."/>
            <person name="Breakwell D.P."/>
            <person name="Burnett S.H."/>
            <person name="Grose J.H."/>
        </authorList>
    </citation>
    <scope>NUCLEOTIDE SEQUENCE [LARGE SCALE GENOMIC DNA]</scope>
    <source>
        <strain evidence="1 2">KCOM 1279</strain>
    </source>
</reference>
<dbReference type="Proteomes" id="UP000063147">
    <property type="component" value="Chromosome"/>
</dbReference>
<protein>
    <submittedName>
        <fullName evidence="1">Terminase</fullName>
    </submittedName>
</protein>